<evidence type="ECO:0000256" key="6">
    <source>
        <dbReference type="SAM" id="Coils"/>
    </source>
</evidence>
<evidence type="ECO:0000256" key="5">
    <source>
        <dbReference type="PROSITE-ProRule" id="PRU01052"/>
    </source>
</evidence>
<proteinExistence type="inferred from homology"/>
<evidence type="ECO:0000256" key="7">
    <source>
        <dbReference type="SAM" id="SignalP"/>
    </source>
</evidence>
<evidence type="ECO:0000256" key="2">
    <source>
        <dbReference type="ARBA" id="ARBA00022741"/>
    </source>
</evidence>
<evidence type="ECO:0000256" key="4">
    <source>
        <dbReference type="ARBA" id="ARBA00023134"/>
    </source>
</evidence>
<dbReference type="PROSITE" id="PS00329">
    <property type="entry name" value="HSP70_2"/>
    <property type="match status" value="1"/>
</dbReference>
<dbReference type="GO" id="GO:0140662">
    <property type="term" value="F:ATP-dependent protein folding chaperone"/>
    <property type="evidence" value="ECO:0007669"/>
    <property type="project" value="InterPro"/>
</dbReference>
<dbReference type="PROSITE" id="PS51715">
    <property type="entry name" value="G_GB1_RHD3"/>
    <property type="match status" value="1"/>
</dbReference>
<evidence type="ECO:0000313" key="9">
    <source>
        <dbReference type="EMBL" id="CAG7733726.1"/>
    </source>
</evidence>
<evidence type="ECO:0000313" key="10">
    <source>
        <dbReference type="Proteomes" id="UP000708208"/>
    </source>
</evidence>
<dbReference type="OrthoDB" id="29851at2759"/>
<protein>
    <recommendedName>
        <fullName evidence="8">GB1/RHD3-type G domain-containing protein</fullName>
    </recommendedName>
</protein>
<feature type="non-terminal residue" evidence="9">
    <location>
        <position position="1"/>
    </location>
</feature>
<comment type="similarity">
    <text evidence="1">Belongs to the heat shock protein 70 family.</text>
</comment>
<evidence type="ECO:0000259" key="8">
    <source>
        <dbReference type="PROSITE" id="PS51715"/>
    </source>
</evidence>
<dbReference type="PANTHER" id="PTHR19375">
    <property type="entry name" value="HEAT SHOCK PROTEIN 70KDA"/>
    <property type="match status" value="1"/>
</dbReference>
<feature type="domain" description="GB1/RHD3-type G" evidence="8">
    <location>
        <begin position="101"/>
        <end position="356"/>
    </location>
</feature>
<keyword evidence="7" id="KW-0732">Signal</keyword>
<comment type="caution">
    <text evidence="9">The sequence shown here is derived from an EMBL/GenBank/DDBJ whole genome shotgun (WGS) entry which is preliminary data.</text>
</comment>
<dbReference type="Pfam" id="PF02263">
    <property type="entry name" value="GBP"/>
    <property type="match status" value="1"/>
</dbReference>
<keyword evidence="10" id="KW-1185">Reference proteome</keyword>
<dbReference type="CDD" id="cd24028">
    <property type="entry name" value="ASKHA_NBD_HSP70_HSPA1-like"/>
    <property type="match status" value="1"/>
</dbReference>
<evidence type="ECO:0000256" key="3">
    <source>
        <dbReference type="ARBA" id="ARBA00022840"/>
    </source>
</evidence>
<feature type="signal peptide" evidence="7">
    <location>
        <begin position="1"/>
        <end position="19"/>
    </location>
</feature>
<feature type="coiled-coil region" evidence="6">
    <location>
        <begin position="852"/>
        <end position="886"/>
    </location>
</feature>
<keyword evidence="3" id="KW-0067">ATP-binding</keyword>
<reference evidence="9" key="1">
    <citation type="submission" date="2021-06" db="EMBL/GenBank/DDBJ databases">
        <authorList>
            <person name="Hodson N. C."/>
            <person name="Mongue J. A."/>
            <person name="Jaron S. K."/>
        </authorList>
    </citation>
    <scope>NUCLEOTIDE SEQUENCE</scope>
</reference>
<dbReference type="InterPro" id="IPR030386">
    <property type="entry name" value="G_GB1_RHD3_dom"/>
</dbReference>
<dbReference type="Pfam" id="PF00012">
    <property type="entry name" value="HSP70"/>
    <property type="match status" value="2"/>
</dbReference>
<dbReference type="GO" id="GO:0003924">
    <property type="term" value="F:GTPase activity"/>
    <property type="evidence" value="ECO:0007669"/>
    <property type="project" value="InterPro"/>
</dbReference>
<keyword evidence="2" id="KW-0547">Nucleotide-binding</keyword>
<dbReference type="InterPro" id="IPR015894">
    <property type="entry name" value="Guanylate-bd_N"/>
</dbReference>
<dbReference type="Proteomes" id="UP000708208">
    <property type="component" value="Unassembled WGS sequence"/>
</dbReference>
<dbReference type="GO" id="GO:0005524">
    <property type="term" value="F:ATP binding"/>
    <property type="evidence" value="ECO:0007669"/>
    <property type="project" value="UniProtKB-KW"/>
</dbReference>
<feature type="chain" id="PRO_5035225767" description="GB1/RHD3-type G domain-containing protein" evidence="7">
    <location>
        <begin position="20"/>
        <end position="1892"/>
    </location>
</feature>
<dbReference type="PROSITE" id="PS00297">
    <property type="entry name" value="HSP70_1"/>
    <property type="match status" value="1"/>
</dbReference>
<dbReference type="FunFam" id="3.90.640.10:FF:000003">
    <property type="entry name" value="Molecular chaperone DnaK"/>
    <property type="match status" value="1"/>
</dbReference>
<evidence type="ECO:0000256" key="1">
    <source>
        <dbReference type="ARBA" id="ARBA00007381"/>
    </source>
</evidence>
<organism evidence="9 10">
    <name type="scientific">Allacma fusca</name>
    <dbReference type="NCBI Taxonomy" id="39272"/>
    <lineage>
        <taxon>Eukaryota</taxon>
        <taxon>Metazoa</taxon>
        <taxon>Ecdysozoa</taxon>
        <taxon>Arthropoda</taxon>
        <taxon>Hexapoda</taxon>
        <taxon>Collembola</taxon>
        <taxon>Symphypleona</taxon>
        <taxon>Sminthuridae</taxon>
        <taxon>Allacma</taxon>
    </lineage>
</organism>
<comment type="similarity">
    <text evidence="5">Belongs to the TRAFAC class dynamin-like GTPase superfamily. GB1/RHD3 GTPase family.</text>
</comment>
<dbReference type="InterPro" id="IPR018181">
    <property type="entry name" value="Heat_shock_70_CS"/>
</dbReference>
<dbReference type="InterPro" id="IPR013126">
    <property type="entry name" value="Hsp_70_fam"/>
</dbReference>
<accession>A0A8J2KEI3</accession>
<dbReference type="FunFam" id="3.30.420.40:FF:000004">
    <property type="entry name" value="Molecular chaperone DnaK"/>
    <property type="match status" value="1"/>
</dbReference>
<dbReference type="PROSITE" id="PS01036">
    <property type="entry name" value="HSP70_3"/>
    <property type="match status" value="1"/>
</dbReference>
<keyword evidence="4" id="KW-0342">GTP-binding</keyword>
<keyword evidence="6" id="KW-0175">Coiled coil</keyword>
<dbReference type="EMBL" id="CAJVCH010254461">
    <property type="protein sequence ID" value="CAG7733726.1"/>
    <property type="molecule type" value="Genomic_DNA"/>
</dbReference>
<gene>
    <name evidence="9" type="ORF">AFUS01_LOCUS22152</name>
</gene>
<sequence length="1892" mass="215003">SCTILGVLWVDFLCSMSLFQTNYYHLQELQQEALLTQDLKKVYIGRKRGQRGFEGLFHGKMNPPGRAVQVVTLCEGNNPEEVRQLRLDTQVLRSILAETEGHPIAVIAIAGPARGGKSFIMSYIVRYLQSLENSVDGTGGDWMNKEQPDVSIKDKGFEFTNTLDKTTEGIWMWSRPFIIKSKKCAVLLMDTEGCFDPFTSEKEQSCIIGLSLLLSSCFIFNESVRINENTLLTLAKFSQFGKIASQAFDGMAFQRLMFLVRDWSNPDIFGFGAAGGQGLIQRTMERRPRMAREALQNRDNVSENFEHFNAYLMPHPGCKVLSSEYNGCIADMSIEFQFHLENFVTGIVADIVPKKIGTESAINPSYYDLFCRLVDAFNQDDIPNPNSYVEATIFAAFESQVVIFAKSYMQELMGKLVESKAPFHSEEKLRKYHQRIRKSIIGQFSVKRHHGNEEQKQIFANKLGEKLELIFNNFVTENEEKQEEFIRSRENSALQKFLVFIEDTFTTAEKIWFEPEFFGVVSVQEEELVDDFLNATKEAPDNVIQRGVESLRQTLFQAKSHIWNTLEEKTQKAEKSVRELITGLESSYENLMDVLLSDDEVLRESKIIKTHEKQLRLAESSFFGEIKQKFSDTCFIEKSYAELKTAFQKKLNKYLAENNAKMDKLIAVLEQDMCERMKIFDDQLAPLTANISSLNFEDDVNRIHSSVLQDTLQSISELDIPDTTIMNSLRQKHRITLDARRDTVLQSRQYITHKNETTVQSQLKSLADNLSRVLASQDVFDPKKLEELYFLKYQESKSKCESAFLGSKIECADLLNRFETLALLERDKILEENVKKIHELEVEINLKMESCKQDYYEDMKKEEQRLNNLEEACDVHEEVLKNVVRKFQCDGVVQKFPSRMNEFKERLEDELNEMYMLFESSLEAKLKRQREIQEDIIPNALIEFRSSLQDIIIANPFISEQEFILTFQQKSQSILARIETEILEVFTPNSKERIEVLKKFLDDINQAKEFVANYSSITKAETEVSIENLITSTVSFAEELPIFKSLVNDASESLQEDLRAHTRSYFESQWVFPIDGEKKHEAWSEVEKQVLNKVQTCLENIDKKREQDEKALQIISIAVLSNLCCNVEMVLSTGKFYFEEVLEPLLTTGKMDAKAEFLKKLDDKDIPVVSKLEEMVIRIEDKITQVREKNELSRKTALTEASALCDEVFKNAMDSCRSEDELERVMEDAVSKGLEYLRSRYVNEAEEPREAIDSELRRYCEEAHKKILESFKPENEEVTNEVLGIAVRFYKDSMDKFLKGMPAINPKSLFEFHGFSLTSTLHKIRTTQKFVNKSLLMSLRKRLNEAYTAYLDRNALRNAQETNTAIGIDLGTTTSCVAIFKHGNATVIPDNSGKNLTPSWVYFDDDGSTMVGNEAKNQAHAFPEKTIFDSKRLIGRKFLDPTVQEDMKTWPFPITADKSGKPKISIGGKKYDPEHVSALVLIHMKEIAEKHLSEPVTKAVITVPANFSDRQRDATKQAAEIAGLEVLQIINEPTAAAMAHALNWNEDAKTILVFDFGGGTFDVSILRTDFQPQISKSVTNQQGTTEVTRDAPTSAGARLKVLATKGHMHLGGEDFDSNLVNFCARKFEEQHGSKLLLDTNGVSNVDKRVIYRRLYRIRNACEEAKINLTSHDSAPISLDSITNTQDLDVTVTRVEFEAMNENLFQAAIAIVEEAMDDAGIDKDEITDVVMVGGSSRIPRVKTLLQDFLGLPSLSINQKIDIQEAVALGAAVQACILNGGSSVCTLPEVKDIQPFSLGIEVKGGGMSVIIRRGTTIPKEATEMYYTVEDDQDTVRITIFAGEDLYLARNNVTLGEFFLKGIPPGTAGAQQIAVHMRIDVNGILNKLNLYFDDL</sequence>
<dbReference type="GO" id="GO:0005525">
    <property type="term" value="F:GTP binding"/>
    <property type="evidence" value="ECO:0007669"/>
    <property type="project" value="UniProtKB-KW"/>
</dbReference>
<name>A0A8J2KEI3_9HEXA</name>